<gene>
    <name evidence="2" type="ORF">HD556DRAFT_1390800</name>
</gene>
<feature type="transmembrane region" description="Helical" evidence="1">
    <location>
        <begin position="12"/>
        <end position="31"/>
    </location>
</feature>
<name>A0A9P7AJ02_9AGAM</name>
<sequence length="80" mass="9449">MTRFTTRNIVWLMSRLAIAVCMFITSVLGLCRHLGAHVDGRTIIRRRQDESRWYRQMRLNQYPKVGVVARTDDMLYTFVG</sequence>
<keyword evidence="3" id="KW-1185">Reference proteome</keyword>
<reference evidence="2" key="1">
    <citation type="journal article" date="2020" name="New Phytol.">
        <title>Comparative genomics reveals dynamic genome evolution in host specialist ectomycorrhizal fungi.</title>
        <authorList>
            <person name="Lofgren L.A."/>
            <person name="Nguyen N.H."/>
            <person name="Vilgalys R."/>
            <person name="Ruytinx J."/>
            <person name="Liao H.L."/>
            <person name="Branco S."/>
            <person name="Kuo A."/>
            <person name="LaButti K."/>
            <person name="Lipzen A."/>
            <person name="Andreopoulos W."/>
            <person name="Pangilinan J."/>
            <person name="Riley R."/>
            <person name="Hundley H."/>
            <person name="Na H."/>
            <person name="Barry K."/>
            <person name="Grigoriev I.V."/>
            <person name="Stajich J.E."/>
            <person name="Kennedy P.G."/>
        </authorList>
    </citation>
    <scope>NUCLEOTIDE SEQUENCE</scope>
    <source>
        <strain evidence="2">S12</strain>
    </source>
</reference>
<protein>
    <submittedName>
        <fullName evidence="2">Uncharacterized protein</fullName>
    </submittedName>
</protein>
<dbReference type="AlphaFoldDB" id="A0A9P7AJ02"/>
<comment type="caution">
    <text evidence="2">The sequence shown here is derived from an EMBL/GenBank/DDBJ whole genome shotgun (WGS) entry which is preliminary data.</text>
</comment>
<keyword evidence="1" id="KW-0472">Membrane</keyword>
<evidence type="ECO:0000256" key="1">
    <source>
        <dbReference type="SAM" id="Phobius"/>
    </source>
</evidence>
<evidence type="ECO:0000313" key="3">
    <source>
        <dbReference type="Proteomes" id="UP000719766"/>
    </source>
</evidence>
<proteinExistence type="predicted"/>
<evidence type="ECO:0000313" key="2">
    <source>
        <dbReference type="EMBL" id="KAG1790521.1"/>
    </source>
</evidence>
<dbReference type="EMBL" id="JABBWE010000049">
    <property type="protein sequence ID" value="KAG1790521.1"/>
    <property type="molecule type" value="Genomic_DNA"/>
</dbReference>
<keyword evidence="1" id="KW-0812">Transmembrane</keyword>
<organism evidence="2 3">
    <name type="scientific">Suillus plorans</name>
    <dbReference type="NCBI Taxonomy" id="116603"/>
    <lineage>
        <taxon>Eukaryota</taxon>
        <taxon>Fungi</taxon>
        <taxon>Dikarya</taxon>
        <taxon>Basidiomycota</taxon>
        <taxon>Agaricomycotina</taxon>
        <taxon>Agaricomycetes</taxon>
        <taxon>Agaricomycetidae</taxon>
        <taxon>Boletales</taxon>
        <taxon>Suillineae</taxon>
        <taxon>Suillaceae</taxon>
        <taxon>Suillus</taxon>
    </lineage>
</organism>
<accession>A0A9P7AJ02</accession>
<keyword evidence="1" id="KW-1133">Transmembrane helix</keyword>
<dbReference type="GeneID" id="64597309"/>
<dbReference type="RefSeq" id="XP_041157483.1">
    <property type="nucleotide sequence ID" value="XM_041303545.1"/>
</dbReference>
<dbReference type="Proteomes" id="UP000719766">
    <property type="component" value="Unassembled WGS sequence"/>
</dbReference>